<evidence type="ECO:0000313" key="2">
    <source>
        <dbReference type="Proteomes" id="UP000654075"/>
    </source>
</evidence>
<organism evidence="1 2">
    <name type="scientific">Polarella glacialis</name>
    <name type="common">Dinoflagellate</name>
    <dbReference type="NCBI Taxonomy" id="89957"/>
    <lineage>
        <taxon>Eukaryota</taxon>
        <taxon>Sar</taxon>
        <taxon>Alveolata</taxon>
        <taxon>Dinophyceae</taxon>
        <taxon>Suessiales</taxon>
        <taxon>Suessiaceae</taxon>
        <taxon>Polarella</taxon>
    </lineage>
</organism>
<gene>
    <name evidence="1" type="ORF">PGLA1383_LOCUS5913</name>
</gene>
<comment type="caution">
    <text evidence="1">The sequence shown here is derived from an EMBL/GenBank/DDBJ whole genome shotgun (WGS) entry which is preliminary data.</text>
</comment>
<keyword evidence="2" id="KW-1185">Reference proteome</keyword>
<feature type="non-terminal residue" evidence="1">
    <location>
        <position position="131"/>
    </location>
</feature>
<evidence type="ECO:0000313" key="1">
    <source>
        <dbReference type="EMBL" id="CAE8587070.1"/>
    </source>
</evidence>
<protein>
    <submittedName>
        <fullName evidence="1">Uncharacterized protein</fullName>
    </submittedName>
</protein>
<dbReference type="EMBL" id="CAJNNV010002377">
    <property type="protein sequence ID" value="CAE8587070.1"/>
    <property type="molecule type" value="Genomic_DNA"/>
</dbReference>
<name>A0A813DNK7_POLGL</name>
<proteinExistence type="predicted"/>
<feature type="non-terminal residue" evidence="1">
    <location>
        <position position="1"/>
    </location>
</feature>
<dbReference type="AlphaFoldDB" id="A0A813DNK7"/>
<reference evidence="1" key="1">
    <citation type="submission" date="2021-02" db="EMBL/GenBank/DDBJ databases">
        <authorList>
            <person name="Dougan E. K."/>
            <person name="Rhodes N."/>
            <person name="Thang M."/>
            <person name="Chan C."/>
        </authorList>
    </citation>
    <scope>NUCLEOTIDE SEQUENCE</scope>
</reference>
<sequence length="131" mass="14452">SSDCCIRSTVRSSSSSGPTCCRGLVATDYLFVEQGCGIWPTAESNMALLRTLGARVLDGVDAFLVEQRFPRAGLVIWAAPRWHVESSVADCSPSVTQWTSNDQFSLVVFEMLQQKLPRARALVPFPSYYKT</sequence>
<accession>A0A813DNK7</accession>
<dbReference type="Proteomes" id="UP000654075">
    <property type="component" value="Unassembled WGS sequence"/>
</dbReference>